<dbReference type="Proteomes" id="UP001054889">
    <property type="component" value="Unassembled WGS sequence"/>
</dbReference>
<dbReference type="GO" id="GO:0006952">
    <property type="term" value="P:defense response"/>
    <property type="evidence" value="ECO:0007669"/>
    <property type="project" value="InterPro"/>
</dbReference>
<dbReference type="InterPro" id="IPR050279">
    <property type="entry name" value="Plant_def-hormone_signal"/>
</dbReference>
<accession>A0AAV5FGG3</accession>
<dbReference type="CDD" id="cd07816">
    <property type="entry name" value="Bet_v1-like"/>
    <property type="match status" value="1"/>
</dbReference>
<dbReference type="SMART" id="SM01037">
    <property type="entry name" value="Bet_v_1"/>
    <property type="match status" value="1"/>
</dbReference>
<evidence type="ECO:0000256" key="1">
    <source>
        <dbReference type="ARBA" id="ARBA00004123"/>
    </source>
</evidence>
<comment type="subcellular location">
    <subcellularLocation>
        <location evidence="1">Nucleus</location>
    </subcellularLocation>
</comment>
<dbReference type="GO" id="GO:0010427">
    <property type="term" value="F:abscisic acid binding"/>
    <property type="evidence" value="ECO:0007669"/>
    <property type="project" value="InterPro"/>
</dbReference>
<dbReference type="GO" id="GO:0009738">
    <property type="term" value="P:abscisic acid-activated signaling pathway"/>
    <property type="evidence" value="ECO:0007669"/>
    <property type="project" value="InterPro"/>
</dbReference>
<keyword evidence="5" id="KW-1185">Reference proteome</keyword>
<sequence length="160" mass="17132">MVAGSFSDEVTVAMPADKLWKIAFTEFNPLLLPKACAGFIESVEVEGDGGPGTVTTMKFTAAVEDAKVFKTRVVATDHAARVVRSEVLEGGKVSSQLSSETTEMKVEPAGEAACVVKITVQYERDGGELPPEDQAKLAQGYLSLIKKVEEYLVAHPEELA</sequence>
<dbReference type="PRINTS" id="PR00634">
    <property type="entry name" value="BETALLERGEN"/>
</dbReference>
<dbReference type="Pfam" id="PF00407">
    <property type="entry name" value="Bet_v_1"/>
    <property type="match status" value="1"/>
</dbReference>
<evidence type="ECO:0000313" key="4">
    <source>
        <dbReference type="EMBL" id="GJN34813.1"/>
    </source>
</evidence>
<feature type="domain" description="Bet v I/Major latex protein" evidence="3">
    <location>
        <begin position="1"/>
        <end position="155"/>
    </location>
</feature>
<reference evidence="4" key="2">
    <citation type="submission" date="2021-12" db="EMBL/GenBank/DDBJ databases">
        <title>Resequencing data analysis of finger millet.</title>
        <authorList>
            <person name="Hatakeyama M."/>
            <person name="Aluri S."/>
            <person name="Balachadran M.T."/>
            <person name="Sivarajan S.R."/>
            <person name="Poveda L."/>
            <person name="Shimizu-Inatsugi R."/>
            <person name="Schlapbach R."/>
            <person name="Sreeman S.M."/>
            <person name="Shimizu K.K."/>
        </authorList>
    </citation>
    <scope>NUCLEOTIDE SEQUENCE</scope>
</reference>
<protein>
    <recommendedName>
        <fullName evidence="3">Bet v I/Major latex protein domain-containing protein</fullName>
    </recommendedName>
</protein>
<dbReference type="EMBL" id="BQKI01000086">
    <property type="protein sequence ID" value="GJN34813.1"/>
    <property type="molecule type" value="Genomic_DNA"/>
</dbReference>
<dbReference type="Gene3D" id="3.30.530.20">
    <property type="match status" value="1"/>
</dbReference>
<dbReference type="InterPro" id="IPR000916">
    <property type="entry name" value="Bet_v_I/MLP"/>
</dbReference>
<dbReference type="FunFam" id="3.30.530.20:FF:000007">
    <property type="entry name" value="Major pollen allergen Bet v 1-A"/>
    <property type="match status" value="1"/>
</dbReference>
<comment type="similarity">
    <text evidence="2">Belongs to the BetVI family.</text>
</comment>
<dbReference type="GO" id="GO:0005634">
    <property type="term" value="C:nucleus"/>
    <property type="evidence" value="ECO:0007669"/>
    <property type="project" value="UniProtKB-SubCell"/>
</dbReference>
<dbReference type="GO" id="GO:0038023">
    <property type="term" value="F:signaling receptor activity"/>
    <property type="evidence" value="ECO:0007669"/>
    <property type="project" value="InterPro"/>
</dbReference>
<organism evidence="4 5">
    <name type="scientific">Eleusine coracana subsp. coracana</name>
    <dbReference type="NCBI Taxonomy" id="191504"/>
    <lineage>
        <taxon>Eukaryota</taxon>
        <taxon>Viridiplantae</taxon>
        <taxon>Streptophyta</taxon>
        <taxon>Embryophyta</taxon>
        <taxon>Tracheophyta</taxon>
        <taxon>Spermatophyta</taxon>
        <taxon>Magnoliopsida</taxon>
        <taxon>Liliopsida</taxon>
        <taxon>Poales</taxon>
        <taxon>Poaceae</taxon>
        <taxon>PACMAD clade</taxon>
        <taxon>Chloridoideae</taxon>
        <taxon>Cynodonteae</taxon>
        <taxon>Eleusininae</taxon>
        <taxon>Eleusine</taxon>
    </lineage>
</organism>
<evidence type="ECO:0000259" key="3">
    <source>
        <dbReference type="SMART" id="SM01037"/>
    </source>
</evidence>
<name>A0AAV5FGG3_ELECO</name>
<dbReference type="InterPro" id="IPR023393">
    <property type="entry name" value="START-like_dom_sf"/>
</dbReference>
<dbReference type="AlphaFoldDB" id="A0AAV5FGG3"/>
<dbReference type="PANTHER" id="PTHR31213:SF168">
    <property type="entry name" value="OS12G0555100 PROTEIN"/>
    <property type="match status" value="1"/>
</dbReference>
<evidence type="ECO:0000313" key="5">
    <source>
        <dbReference type="Proteomes" id="UP001054889"/>
    </source>
</evidence>
<evidence type="ECO:0000256" key="2">
    <source>
        <dbReference type="ARBA" id="ARBA00009744"/>
    </source>
</evidence>
<reference evidence="4" key="1">
    <citation type="journal article" date="2018" name="DNA Res.">
        <title>Multiple hybrid de novo genome assembly of finger millet, an orphan allotetraploid crop.</title>
        <authorList>
            <person name="Hatakeyama M."/>
            <person name="Aluri S."/>
            <person name="Balachadran M.T."/>
            <person name="Sivarajan S.R."/>
            <person name="Patrignani A."/>
            <person name="Gruter S."/>
            <person name="Poveda L."/>
            <person name="Shimizu-Inatsugi R."/>
            <person name="Baeten J."/>
            <person name="Francoijs K.J."/>
            <person name="Nataraja K.N."/>
            <person name="Reddy Y.A.N."/>
            <person name="Phadnis S."/>
            <person name="Ravikumar R.L."/>
            <person name="Schlapbach R."/>
            <person name="Sreeman S.M."/>
            <person name="Shimizu K.K."/>
        </authorList>
    </citation>
    <scope>NUCLEOTIDE SEQUENCE</scope>
</reference>
<dbReference type="GO" id="GO:0004864">
    <property type="term" value="F:protein phosphatase inhibitor activity"/>
    <property type="evidence" value="ECO:0007669"/>
    <property type="project" value="InterPro"/>
</dbReference>
<proteinExistence type="inferred from homology"/>
<dbReference type="InterPro" id="IPR024949">
    <property type="entry name" value="Bet_v_I_allergen"/>
</dbReference>
<dbReference type="PANTHER" id="PTHR31213">
    <property type="entry name" value="OS08G0374000 PROTEIN-RELATED"/>
    <property type="match status" value="1"/>
</dbReference>
<comment type="caution">
    <text evidence="4">The sequence shown here is derived from an EMBL/GenBank/DDBJ whole genome shotgun (WGS) entry which is preliminary data.</text>
</comment>
<gene>
    <name evidence="4" type="primary">gb23510</name>
    <name evidence="4" type="ORF">PR202_gb23510</name>
</gene>
<dbReference type="GO" id="GO:0005737">
    <property type="term" value="C:cytoplasm"/>
    <property type="evidence" value="ECO:0007669"/>
    <property type="project" value="TreeGrafter"/>
</dbReference>
<dbReference type="SUPFAM" id="SSF55961">
    <property type="entry name" value="Bet v1-like"/>
    <property type="match status" value="1"/>
</dbReference>